<name>A0A2S0PEW7_9NEIS</name>
<keyword evidence="4" id="KW-1185">Reference proteome</keyword>
<dbReference type="PANTHER" id="PTHR23310:SF62">
    <property type="entry name" value="ACYL-COA BINDING PROTEIN 1, ISOFORM A"/>
    <property type="match status" value="1"/>
</dbReference>
<dbReference type="KEGG" id="maer:DAI18_01025"/>
<dbReference type="PANTHER" id="PTHR23310">
    <property type="entry name" value="ACYL-COA-BINDING PROTEIN, ACBP"/>
    <property type="match status" value="1"/>
</dbReference>
<dbReference type="AlphaFoldDB" id="A0A2S0PEW7"/>
<dbReference type="Proteomes" id="UP000244173">
    <property type="component" value="Chromosome"/>
</dbReference>
<keyword evidence="1" id="KW-0446">Lipid-binding</keyword>
<feature type="domain" description="ACB" evidence="2">
    <location>
        <begin position="5"/>
        <end position="87"/>
    </location>
</feature>
<dbReference type="OrthoDB" id="5625302at2"/>
<dbReference type="GO" id="GO:0000062">
    <property type="term" value="F:fatty-acyl-CoA binding"/>
    <property type="evidence" value="ECO:0007669"/>
    <property type="project" value="InterPro"/>
</dbReference>
<evidence type="ECO:0000313" key="4">
    <source>
        <dbReference type="Proteomes" id="UP000244173"/>
    </source>
</evidence>
<dbReference type="InterPro" id="IPR035984">
    <property type="entry name" value="Acyl-CoA-binding_sf"/>
</dbReference>
<dbReference type="EMBL" id="CP028519">
    <property type="protein sequence ID" value="AVY95918.1"/>
    <property type="molecule type" value="Genomic_DNA"/>
</dbReference>
<proteinExistence type="predicted"/>
<organism evidence="3 4">
    <name type="scientific">Microvirgula aerodenitrificans</name>
    <dbReference type="NCBI Taxonomy" id="57480"/>
    <lineage>
        <taxon>Bacteria</taxon>
        <taxon>Pseudomonadati</taxon>
        <taxon>Pseudomonadota</taxon>
        <taxon>Betaproteobacteria</taxon>
        <taxon>Neisseriales</taxon>
        <taxon>Aquaspirillaceae</taxon>
        <taxon>Microvirgula</taxon>
    </lineage>
</organism>
<dbReference type="InterPro" id="IPR014352">
    <property type="entry name" value="FERM/acyl-CoA-bd_prot_sf"/>
</dbReference>
<dbReference type="PROSITE" id="PS51228">
    <property type="entry name" value="ACB_2"/>
    <property type="match status" value="1"/>
</dbReference>
<reference evidence="3 4" key="1">
    <citation type="submission" date="2018-04" db="EMBL/GenBank/DDBJ databases">
        <title>Denitrifier Microvirgula.</title>
        <authorList>
            <person name="Anderson E."/>
            <person name="Jang J."/>
            <person name="Ishii S."/>
        </authorList>
    </citation>
    <scope>NUCLEOTIDE SEQUENCE [LARGE SCALE GENOMIC DNA]</scope>
    <source>
        <strain evidence="3 4">BE2.4</strain>
    </source>
</reference>
<protein>
    <submittedName>
        <fullName evidence="3">Acyl-CoA-binding protein</fullName>
    </submittedName>
</protein>
<dbReference type="SUPFAM" id="SSF47027">
    <property type="entry name" value="Acyl-CoA binding protein"/>
    <property type="match status" value="1"/>
</dbReference>
<accession>A0A2S0PEW7</accession>
<dbReference type="InterPro" id="IPR000582">
    <property type="entry name" value="Acyl-CoA-binding_protein"/>
</dbReference>
<gene>
    <name evidence="3" type="ORF">DAI18_01025</name>
</gene>
<dbReference type="GO" id="GO:0006631">
    <property type="term" value="P:fatty acid metabolic process"/>
    <property type="evidence" value="ECO:0007669"/>
    <property type="project" value="TreeGrafter"/>
</dbReference>
<evidence type="ECO:0000259" key="2">
    <source>
        <dbReference type="PROSITE" id="PS51228"/>
    </source>
</evidence>
<dbReference type="Gene3D" id="1.20.80.10">
    <property type="match status" value="1"/>
</dbReference>
<dbReference type="STRING" id="1122240.GCA_000620105_02928"/>
<dbReference type="PRINTS" id="PR00689">
    <property type="entry name" value="ACOABINDINGP"/>
</dbReference>
<evidence type="ECO:0000313" key="3">
    <source>
        <dbReference type="EMBL" id="AVY95918.1"/>
    </source>
</evidence>
<dbReference type="RefSeq" id="WP_028499867.1">
    <property type="nucleotide sequence ID" value="NZ_CP028519.1"/>
</dbReference>
<evidence type="ECO:0000256" key="1">
    <source>
        <dbReference type="ARBA" id="ARBA00023121"/>
    </source>
</evidence>
<dbReference type="Pfam" id="PF00887">
    <property type="entry name" value="ACBP"/>
    <property type="match status" value="1"/>
</dbReference>
<sequence length="87" mass="9707">MSTELSTRFQQAQADVQSLSERPDNATMLELYALYKQASAGDATGERPGMMDFINRMKFDAWDKLKGTPTDGAMAQYIALVDRLLGR</sequence>